<feature type="transmembrane region" description="Helical" evidence="7">
    <location>
        <begin position="315"/>
        <end position="333"/>
    </location>
</feature>
<evidence type="ECO:0000256" key="2">
    <source>
        <dbReference type="ARBA" id="ARBA00022448"/>
    </source>
</evidence>
<feature type="transmembrane region" description="Helical" evidence="7">
    <location>
        <begin position="100"/>
        <end position="119"/>
    </location>
</feature>
<keyword evidence="4 7" id="KW-0812">Transmembrane</keyword>
<dbReference type="InterPro" id="IPR050171">
    <property type="entry name" value="MFS_Transporters"/>
</dbReference>
<dbReference type="PROSITE" id="PS50850">
    <property type="entry name" value="MFS"/>
    <property type="match status" value="1"/>
</dbReference>
<feature type="domain" description="Major facilitator superfamily (MFS) profile" evidence="8">
    <location>
        <begin position="1"/>
        <end position="406"/>
    </location>
</feature>
<keyword evidence="5 7" id="KW-1133">Transmembrane helix</keyword>
<reference evidence="9 10" key="1">
    <citation type="submission" date="2016-10" db="EMBL/GenBank/DDBJ databases">
        <title>Paenibacillus species isolates.</title>
        <authorList>
            <person name="Beno S.M."/>
        </authorList>
    </citation>
    <scope>NUCLEOTIDE SEQUENCE [LARGE SCALE GENOMIC DNA]</scope>
    <source>
        <strain evidence="9 10">FSL H7-0744</strain>
    </source>
</reference>
<dbReference type="PANTHER" id="PTHR23517">
    <property type="entry name" value="RESISTANCE PROTEIN MDTM, PUTATIVE-RELATED-RELATED"/>
    <property type="match status" value="1"/>
</dbReference>
<organism evidence="9 10">
    <name type="scientific">Paenibacillus borealis</name>
    <dbReference type="NCBI Taxonomy" id="160799"/>
    <lineage>
        <taxon>Bacteria</taxon>
        <taxon>Bacillati</taxon>
        <taxon>Bacillota</taxon>
        <taxon>Bacilli</taxon>
        <taxon>Bacillales</taxon>
        <taxon>Paenibacillaceae</taxon>
        <taxon>Paenibacillus</taxon>
    </lineage>
</organism>
<dbReference type="InterPro" id="IPR005829">
    <property type="entry name" value="Sugar_transporter_CS"/>
</dbReference>
<dbReference type="Pfam" id="PF07690">
    <property type="entry name" value="MFS_1"/>
    <property type="match status" value="2"/>
</dbReference>
<feature type="transmembrane region" description="Helical" evidence="7">
    <location>
        <begin position="379"/>
        <end position="400"/>
    </location>
</feature>
<evidence type="ECO:0000256" key="7">
    <source>
        <dbReference type="SAM" id="Phobius"/>
    </source>
</evidence>
<dbReference type="Proteomes" id="UP000187412">
    <property type="component" value="Unassembled WGS sequence"/>
</dbReference>
<dbReference type="EMBL" id="MPTB01000016">
    <property type="protein sequence ID" value="OMD47241.1"/>
    <property type="molecule type" value="Genomic_DNA"/>
</dbReference>
<name>A0ABX3H9S9_PAEBO</name>
<gene>
    <name evidence="9" type="ORF">BSK56_13740</name>
</gene>
<dbReference type="RefSeq" id="WP_076111062.1">
    <property type="nucleotide sequence ID" value="NZ_MPTB01000016.1"/>
</dbReference>
<protein>
    <recommendedName>
        <fullName evidence="8">Major facilitator superfamily (MFS) profile domain-containing protein</fullName>
    </recommendedName>
</protein>
<proteinExistence type="predicted"/>
<keyword evidence="6 7" id="KW-0472">Membrane</keyword>
<dbReference type="PROSITE" id="PS00216">
    <property type="entry name" value="SUGAR_TRANSPORT_1"/>
    <property type="match status" value="1"/>
</dbReference>
<comment type="subcellular location">
    <subcellularLocation>
        <location evidence="1">Cell membrane</location>
        <topology evidence="1">Multi-pass membrane protein</topology>
    </subcellularLocation>
</comment>
<evidence type="ECO:0000256" key="3">
    <source>
        <dbReference type="ARBA" id="ARBA00022475"/>
    </source>
</evidence>
<evidence type="ECO:0000259" key="8">
    <source>
        <dbReference type="PROSITE" id="PS50850"/>
    </source>
</evidence>
<dbReference type="InterPro" id="IPR036259">
    <property type="entry name" value="MFS_trans_sf"/>
</dbReference>
<dbReference type="Gene3D" id="1.20.1250.20">
    <property type="entry name" value="MFS general substrate transporter like domains"/>
    <property type="match status" value="1"/>
</dbReference>
<feature type="transmembrane region" description="Helical" evidence="7">
    <location>
        <begin position="292"/>
        <end position="309"/>
    </location>
</feature>
<feature type="transmembrane region" description="Helical" evidence="7">
    <location>
        <begin position="40"/>
        <end position="60"/>
    </location>
</feature>
<evidence type="ECO:0000256" key="1">
    <source>
        <dbReference type="ARBA" id="ARBA00004651"/>
    </source>
</evidence>
<dbReference type="SUPFAM" id="SSF103473">
    <property type="entry name" value="MFS general substrate transporter"/>
    <property type="match status" value="1"/>
</dbReference>
<feature type="transmembrane region" description="Helical" evidence="7">
    <location>
        <begin position="72"/>
        <end position="94"/>
    </location>
</feature>
<accession>A0ABX3H9S9</accession>
<feature type="transmembrane region" description="Helical" evidence="7">
    <location>
        <begin position="213"/>
        <end position="232"/>
    </location>
</feature>
<evidence type="ECO:0000256" key="6">
    <source>
        <dbReference type="ARBA" id="ARBA00023136"/>
    </source>
</evidence>
<feature type="transmembrane region" description="Helical" evidence="7">
    <location>
        <begin position="12"/>
        <end position="34"/>
    </location>
</feature>
<comment type="caution">
    <text evidence="9">The sequence shown here is derived from an EMBL/GenBank/DDBJ whole genome shotgun (WGS) entry which is preliminary data.</text>
</comment>
<evidence type="ECO:0000313" key="10">
    <source>
        <dbReference type="Proteomes" id="UP000187412"/>
    </source>
</evidence>
<keyword evidence="10" id="KW-1185">Reference proteome</keyword>
<feature type="transmembrane region" description="Helical" evidence="7">
    <location>
        <begin position="263"/>
        <end position="285"/>
    </location>
</feature>
<keyword evidence="2" id="KW-0813">Transport</keyword>
<dbReference type="InterPro" id="IPR011701">
    <property type="entry name" value="MFS"/>
</dbReference>
<evidence type="ECO:0000256" key="5">
    <source>
        <dbReference type="ARBA" id="ARBA00022989"/>
    </source>
</evidence>
<dbReference type="InterPro" id="IPR020846">
    <property type="entry name" value="MFS_dom"/>
</dbReference>
<evidence type="ECO:0000256" key="4">
    <source>
        <dbReference type="ARBA" id="ARBA00022692"/>
    </source>
</evidence>
<feature type="transmembrane region" description="Helical" evidence="7">
    <location>
        <begin position="165"/>
        <end position="184"/>
    </location>
</feature>
<feature type="transmembrane region" description="Helical" evidence="7">
    <location>
        <begin position="354"/>
        <end position="373"/>
    </location>
</feature>
<keyword evidence="3" id="KW-1003">Cell membrane</keyword>
<dbReference type="PANTHER" id="PTHR23517:SF3">
    <property type="entry name" value="INTEGRAL MEMBRANE TRANSPORT PROTEIN"/>
    <property type="match status" value="1"/>
</dbReference>
<feature type="transmembrane region" description="Helical" evidence="7">
    <location>
        <begin position="140"/>
        <end position="159"/>
    </location>
</feature>
<evidence type="ECO:0000313" key="9">
    <source>
        <dbReference type="EMBL" id="OMD47241.1"/>
    </source>
</evidence>
<sequence length="421" mass="47183">MNKLHLNIKVRLAESFFSSFITFMFLPFMAIYFAKYFGETLAGILVAVITVVGLVSSLYGGQLADKLGRKKIMLLSEVLRFVALFFLIFCNSPWQTWPNLTFVLMILLNIGSGLALPAAQAMVVDVSTPDNRKLIYRLEYWSSNLALAIGVGLGGVLFSNHLFELLIIAAAGSLLSFIIVKFLIKETFFTEFKERVHLRKLYYDYKITWNDKLFMIYILASILALSLEFQVMNYTGVRLSNSTDQFSLWSTDRFQFSLGGVELFGLLRSENAVIVILFSLTVGLLSRIIKDRWLLILGVLINAVGYYFIAIGNNAWLLLAMMIPATVGELMFYPVKQTYLAEIAPAESRSVYMAVNSLVGRAATMLGGAAITIGHWLPVWLMGLLFLGTGVMAAWLFVIFMNRMEERAAPLDSTTSPTIMQ</sequence>